<gene>
    <name evidence="4" type="ORF">OVA965_LOCUS12094</name>
    <name evidence="5" type="ORF">TMI583_LOCUS12098</name>
</gene>
<evidence type="ECO:0000256" key="3">
    <source>
        <dbReference type="PROSITE-ProRule" id="PRU00339"/>
    </source>
</evidence>
<dbReference type="InterPro" id="IPR019734">
    <property type="entry name" value="TPR_rpt"/>
</dbReference>
<dbReference type="Pfam" id="PF13424">
    <property type="entry name" value="TPR_12"/>
    <property type="match status" value="1"/>
</dbReference>
<dbReference type="SMART" id="SM00028">
    <property type="entry name" value="TPR"/>
    <property type="match status" value="2"/>
</dbReference>
<keyword evidence="2 3" id="KW-0802">TPR repeat</keyword>
<proteinExistence type="predicted"/>
<evidence type="ECO:0000313" key="4">
    <source>
        <dbReference type="EMBL" id="CAF0949846.1"/>
    </source>
</evidence>
<dbReference type="Proteomes" id="UP000682733">
    <property type="component" value="Unassembled WGS sequence"/>
</dbReference>
<organism evidence="5 6">
    <name type="scientific">Didymodactylos carnosus</name>
    <dbReference type="NCBI Taxonomy" id="1234261"/>
    <lineage>
        <taxon>Eukaryota</taxon>
        <taxon>Metazoa</taxon>
        <taxon>Spiralia</taxon>
        <taxon>Gnathifera</taxon>
        <taxon>Rotifera</taxon>
        <taxon>Eurotatoria</taxon>
        <taxon>Bdelloidea</taxon>
        <taxon>Philodinida</taxon>
        <taxon>Philodinidae</taxon>
        <taxon>Didymodactylos</taxon>
    </lineage>
</organism>
<name>A0A8S2I6T4_9BILA</name>
<keyword evidence="1" id="KW-0677">Repeat</keyword>
<dbReference type="Proteomes" id="UP000677228">
    <property type="component" value="Unassembled WGS sequence"/>
</dbReference>
<evidence type="ECO:0000256" key="1">
    <source>
        <dbReference type="ARBA" id="ARBA00022737"/>
    </source>
</evidence>
<feature type="repeat" description="TPR" evidence="3">
    <location>
        <begin position="466"/>
        <end position="499"/>
    </location>
</feature>
<dbReference type="EMBL" id="CAJNOK010004789">
    <property type="protein sequence ID" value="CAF0949846.1"/>
    <property type="molecule type" value="Genomic_DNA"/>
</dbReference>
<dbReference type="PROSITE" id="PS50005">
    <property type="entry name" value="TPR"/>
    <property type="match status" value="1"/>
</dbReference>
<dbReference type="Gene3D" id="1.25.40.10">
    <property type="entry name" value="Tetratricopeptide repeat domain"/>
    <property type="match status" value="1"/>
</dbReference>
<dbReference type="PANTHER" id="PTHR45641">
    <property type="entry name" value="TETRATRICOPEPTIDE REPEAT PROTEIN (AFU_ORTHOLOGUE AFUA_6G03870)"/>
    <property type="match status" value="1"/>
</dbReference>
<dbReference type="AlphaFoldDB" id="A0A8S2I6T4"/>
<dbReference type="SUPFAM" id="SSF48452">
    <property type="entry name" value="TPR-like"/>
    <property type="match status" value="1"/>
</dbReference>
<comment type="caution">
    <text evidence="5">The sequence shown here is derived from an EMBL/GenBank/DDBJ whole genome shotgun (WGS) entry which is preliminary data.</text>
</comment>
<reference evidence="5" key="1">
    <citation type="submission" date="2021-02" db="EMBL/GenBank/DDBJ databases">
        <authorList>
            <person name="Nowell W R."/>
        </authorList>
    </citation>
    <scope>NUCLEOTIDE SEQUENCE</scope>
</reference>
<dbReference type="PANTHER" id="PTHR45641:SF19">
    <property type="entry name" value="NEPHROCYSTIN-3"/>
    <property type="match status" value="1"/>
</dbReference>
<dbReference type="InterPro" id="IPR011990">
    <property type="entry name" value="TPR-like_helical_dom_sf"/>
</dbReference>
<evidence type="ECO:0000313" key="5">
    <source>
        <dbReference type="EMBL" id="CAF3724158.1"/>
    </source>
</evidence>
<protein>
    <submittedName>
        <fullName evidence="5">Uncharacterized protein</fullName>
    </submittedName>
</protein>
<evidence type="ECO:0000313" key="6">
    <source>
        <dbReference type="Proteomes" id="UP000682733"/>
    </source>
</evidence>
<dbReference type="EMBL" id="CAJOBA010004794">
    <property type="protein sequence ID" value="CAF3724158.1"/>
    <property type="molecule type" value="Genomic_DNA"/>
</dbReference>
<evidence type="ECO:0000256" key="2">
    <source>
        <dbReference type="ARBA" id="ARBA00022803"/>
    </source>
</evidence>
<accession>A0A8S2I6T4</accession>
<sequence length="525" mass="61000">MCFVTNKTPVNNEDVCVVIYDPNFDEKDLTDEMINSYRSINDYCLFYKDSSQLKAYVRSIDEEAIYLILVETGEQYIDEINDLLLELKNLIQVRAIFLHSSDSKRKDHYHSLLLNSDLKLTGVFSTMTELLKKMKISIEQQQNELIIYPPYDPSHTHMFTLVVGYNSHFFWNLLIKQIYFTSNIPSSNLTTISTTTANSDTDCFQQRRLFIKNVKEYYADNIVQMNNIKQFENDYQSDSDAIKWFLEPNCFLYKWVSKAFRTRNVDLLKLMKFFIIDLTSNVEYISSQQSTMTTDNREKIYFKRLVSTEGYERLLKSIDKLIIFDGFLVINPSADECCCADTTPDDENEILDRRIPIVFECELHSPQAVKSFVSVSGIGKKCSDDESKTSAFFWVSFLYSPLDYHRKALGIRRECLSNDDIRLGISYINVGLALNNINQFDEALSYYQQARIAWNQSLPYNHALIADSIHSIATIYYCKRQYGEALEYFEEALKLYKRLSPAKENAILKIENAIKDLKATDSITA</sequence>